<gene>
    <name evidence="2" type="ORF">GV64_11505</name>
</gene>
<name>A0A081KAV6_9GAMM</name>
<accession>A0A081KAV6</accession>
<organism evidence="2 3">
    <name type="scientific">Endozoicomonas elysicola</name>
    <dbReference type="NCBI Taxonomy" id="305900"/>
    <lineage>
        <taxon>Bacteria</taxon>
        <taxon>Pseudomonadati</taxon>
        <taxon>Pseudomonadota</taxon>
        <taxon>Gammaproteobacteria</taxon>
        <taxon>Oceanospirillales</taxon>
        <taxon>Endozoicomonadaceae</taxon>
        <taxon>Endozoicomonas</taxon>
    </lineage>
</organism>
<proteinExistence type="predicted"/>
<evidence type="ECO:0000313" key="3">
    <source>
        <dbReference type="Proteomes" id="UP000027997"/>
    </source>
</evidence>
<feature type="region of interest" description="Disordered" evidence="1">
    <location>
        <begin position="799"/>
        <end position="851"/>
    </location>
</feature>
<evidence type="ECO:0000313" key="2">
    <source>
        <dbReference type="EMBL" id="KEI71282.1"/>
    </source>
</evidence>
<keyword evidence="3" id="KW-1185">Reference proteome</keyword>
<reference evidence="2 3" key="1">
    <citation type="submission" date="2014-06" db="EMBL/GenBank/DDBJ databases">
        <title>Whole Genome Sequences of Three Symbiotic Endozoicomonas Bacteria.</title>
        <authorList>
            <person name="Neave M.J."/>
            <person name="Apprill A."/>
            <person name="Voolstra C.R."/>
        </authorList>
    </citation>
    <scope>NUCLEOTIDE SEQUENCE [LARGE SCALE GENOMIC DNA]</scope>
    <source>
        <strain evidence="2 3">DSM 22380</strain>
    </source>
</reference>
<feature type="compositionally biased region" description="Basic and acidic residues" evidence="1">
    <location>
        <begin position="339"/>
        <end position="354"/>
    </location>
</feature>
<dbReference type="AlphaFoldDB" id="A0A081KAV6"/>
<feature type="region of interest" description="Disordered" evidence="1">
    <location>
        <begin position="304"/>
        <end position="354"/>
    </location>
</feature>
<comment type="caution">
    <text evidence="2">The sequence shown here is derived from an EMBL/GenBank/DDBJ whole genome shotgun (WGS) entry which is preliminary data.</text>
</comment>
<feature type="compositionally biased region" description="Basic and acidic residues" evidence="1">
    <location>
        <begin position="311"/>
        <end position="331"/>
    </location>
</feature>
<dbReference type="Proteomes" id="UP000027997">
    <property type="component" value="Unassembled WGS sequence"/>
</dbReference>
<sequence length="928" mass="106165">MVIFIPEKQFASRTGNRVINDSYTVYRFGDKQYQRGRAILITNNLKHLGIMDYDPEAFTGREDCNFFIDRNGRLITAVDNEDCTRQCQPTREILEKNLARIRRTPLLERRVSSNEIRLKDIELLTRLLNDPREQQMDSIDNAYATRYLSEDMPFEISEAMKERELTNIDQWFDIEQHYLLLRAMDKQNDTQLSQALIPFIKARTHISMALEDSTPYSDLDQKYADCLTLLYRFSPGEGTQYLLELFHYAHLLAKLRDAWKQVPEDEWNAARIWTQASAQHQPEQIESLVLPDDSPDKLIASQTRSVTPLTEHSEPLSDQNNKTEECGEPIRRLSLSETPVHEKAAPEMEDTQNLKHREQPANEVELCEFDLPSPPESPIEPDPDLPVITLKADPQSEMLPPYRKPPPFDERQTMGVNIVEERKPIYDPERYATPGATVATQPLKLTTNKTVEQATVVTGGPAARKKTKKSRATVSSVQVTSGIHDQKTLSARLVANYQMADDEYQSRKDKLLAHVSPSHAKNKPADPQTGKEEAWSAANRGFWPVSQYSILMRMAVRNEYNERDKPFTDLYTRLSDLGAFTNGISPYSTVVTEASCDEPCYIERTPYFDMTHYGAGREQGTVFSLHPGTPPDKAIESLENSLMFCDLFQFFQLRTYRTFLDYFGKEAFNRYFSVKWPDSPNSELSGLTLSSALGKLDSFMANRLYKFLKPRTGGSVQVGDIIFFHERYHKVETKGLIDSPPPIAGVCTRKGKGEIYYTVPGHCKDFKLHFEHPVTEQFNVFYFDFSLLRAAKTRCEKPEAIRLPPPKQPVREKTSLAPSVPRYKRKTSDKPVQNNAPDLKTNDGGTTPPDPKKLIISEMNRLMENLKQELRKIKKGGAYDAENFKDAYYKLKAELSTFRTSTALDEDTRKQWTVKIIAALNGARNHLT</sequence>
<dbReference type="RefSeq" id="WP_020582861.1">
    <property type="nucleotide sequence ID" value="NZ_JOJP01000001.1"/>
</dbReference>
<evidence type="ECO:0000256" key="1">
    <source>
        <dbReference type="SAM" id="MobiDB-lite"/>
    </source>
</evidence>
<protein>
    <submittedName>
        <fullName evidence="2">Uncharacterized protein</fullName>
    </submittedName>
</protein>
<dbReference type="EMBL" id="JOJP01000001">
    <property type="protein sequence ID" value="KEI71282.1"/>
    <property type="molecule type" value="Genomic_DNA"/>
</dbReference>